<sequence length="142" mass="16437">MIMDNKRKHQFLNDYIRSPNPKYVFIVSVKTGEQLKLDVLSNADKVQHQNETSAEWTEIWSRSDRDQSDRLTDSDGTLTINNFTASDAGTYRVLDTEGEILITVTVTGERSSAEHFIFKKSFKILYIYLLAFFYASAVYFRC</sequence>
<dbReference type="InParanoid" id="A0A672LB53"/>
<keyword evidence="4" id="KW-1185">Reference proteome</keyword>
<keyword evidence="1" id="KW-1133">Transmembrane helix</keyword>
<feature type="domain" description="Ig-like" evidence="2">
    <location>
        <begin position="21"/>
        <end position="91"/>
    </location>
</feature>
<evidence type="ECO:0000259" key="2">
    <source>
        <dbReference type="PROSITE" id="PS50835"/>
    </source>
</evidence>
<dbReference type="PROSITE" id="PS50835">
    <property type="entry name" value="IG_LIKE"/>
    <property type="match status" value="1"/>
</dbReference>
<accession>A0A672LB53</accession>
<protein>
    <recommendedName>
        <fullName evidence="2">Ig-like domain-containing protein</fullName>
    </recommendedName>
</protein>
<dbReference type="Gene3D" id="2.60.40.10">
    <property type="entry name" value="Immunoglobulins"/>
    <property type="match status" value="1"/>
</dbReference>
<name>A0A672LB53_SINGR</name>
<organism evidence="3 4">
    <name type="scientific">Sinocyclocheilus grahami</name>
    <name type="common">Dianchi golden-line fish</name>
    <name type="synonym">Barbus grahami</name>
    <dbReference type="NCBI Taxonomy" id="75366"/>
    <lineage>
        <taxon>Eukaryota</taxon>
        <taxon>Metazoa</taxon>
        <taxon>Chordata</taxon>
        <taxon>Craniata</taxon>
        <taxon>Vertebrata</taxon>
        <taxon>Euteleostomi</taxon>
        <taxon>Actinopterygii</taxon>
        <taxon>Neopterygii</taxon>
        <taxon>Teleostei</taxon>
        <taxon>Ostariophysi</taxon>
        <taxon>Cypriniformes</taxon>
        <taxon>Cyprinidae</taxon>
        <taxon>Cyprininae</taxon>
        <taxon>Sinocyclocheilus</taxon>
    </lineage>
</organism>
<feature type="transmembrane region" description="Helical" evidence="1">
    <location>
        <begin position="124"/>
        <end position="140"/>
    </location>
</feature>
<reference evidence="3" key="2">
    <citation type="submission" date="2025-09" db="UniProtKB">
        <authorList>
            <consortium name="Ensembl"/>
        </authorList>
    </citation>
    <scope>IDENTIFICATION</scope>
</reference>
<keyword evidence="1" id="KW-0472">Membrane</keyword>
<dbReference type="Ensembl" id="ENSSGRT00000021430.1">
    <property type="protein sequence ID" value="ENSSGRP00000019835.1"/>
    <property type="gene ID" value="ENSSGRG00000012019.1"/>
</dbReference>
<dbReference type="InterPro" id="IPR013783">
    <property type="entry name" value="Ig-like_fold"/>
</dbReference>
<dbReference type="AlphaFoldDB" id="A0A672LB53"/>
<evidence type="ECO:0000256" key="1">
    <source>
        <dbReference type="SAM" id="Phobius"/>
    </source>
</evidence>
<proteinExistence type="predicted"/>
<evidence type="ECO:0000313" key="3">
    <source>
        <dbReference type="Ensembl" id="ENSSGRP00000019835.1"/>
    </source>
</evidence>
<dbReference type="Proteomes" id="UP000472262">
    <property type="component" value="Unassembled WGS sequence"/>
</dbReference>
<dbReference type="InterPro" id="IPR007110">
    <property type="entry name" value="Ig-like_dom"/>
</dbReference>
<keyword evidence="1" id="KW-0812">Transmembrane</keyword>
<reference evidence="3" key="1">
    <citation type="submission" date="2025-08" db="UniProtKB">
        <authorList>
            <consortium name="Ensembl"/>
        </authorList>
    </citation>
    <scope>IDENTIFICATION</scope>
</reference>
<evidence type="ECO:0000313" key="4">
    <source>
        <dbReference type="Proteomes" id="UP000472262"/>
    </source>
</evidence>